<accession>A0A316F9U3</accession>
<comment type="caution">
    <text evidence="2">The sequence shown here is derived from an EMBL/GenBank/DDBJ whole genome shotgun (WGS) entry which is preliminary data.</text>
</comment>
<name>A0A316F9U3_9ACTN</name>
<keyword evidence="1" id="KW-1133">Transmembrane helix</keyword>
<gene>
    <name evidence="2" type="ORF">BC793_11436</name>
</gene>
<sequence>MSPGPAPDEHQGMRNFREAPATVRVAFVSWLAAVGAGVLETLLVVIGSDVRAGLVTGLAIRAVVFVTAVVVAWQMLAGRRWARLALAAGLGVVGLSSLVADPVTWLAEGNSVATLLADSTAVDLLFGAVRSIHIVAVLSATALMFTPPSNAWFRPVPPPPGSWSAIRPPATAGRRPE</sequence>
<evidence type="ECO:0000313" key="3">
    <source>
        <dbReference type="Proteomes" id="UP000245697"/>
    </source>
</evidence>
<reference evidence="2 3" key="1">
    <citation type="submission" date="2018-05" db="EMBL/GenBank/DDBJ databases">
        <title>Genomic Encyclopedia of Archaeal and Bacterial Type Strains, Phase II (KMG-II): from individual species to whole genera.</title>
        <authorList>
            <person name="Goeker M."/>
        </authorList>
    </citation>
    <scope>NUCLEOTIDE SEQUENCE [LARGE SCALE GENOMIC DNA]</scope>
    <source>
        <strain evidence="2 3">DSM 45184</strain>
    </source>
</reference>
<dbReference type="Proteomes" id="UP000245697">
    <property type="component" value="Unassembled WGS sequence"/>
</dbReference>
<feature type="transmembrane region" description="Helical" evidence="1">
    <location>
        <begin position="125"/>
        <end position="145"/>
    </location>
</feature>
<organism evidence="2 3">
    <name type="scientific">Actinoplanes xinjiangensis</name>
    <dbReference type="NCBI Taxonomy" id="512350"/>
    <lineage>
        <taxon>Bacteria</taxon>
        <taxon>Bacillati</taxon>
        <taxon>Actinomycetota</taxon>
        <taxon>Actinomycetes</taxon>
        <taxon>Micromonosporales</taxon>
        <taxon>Micromonosporaceae</taxon>
        <taxon>Actinoplanes</taxon>
    </lineage>
</organism>
<feature type="transmembrane region" description="Helical" evidence="1">
    <location>
        <begin position="52"/>
        <end position="72"/>
    </location>
</feature>
<proteinExistence type="predicted"/>
<keyword evidence="1" id="KW-0472">Membrane</keyword>
<keyword evidence="3" id="KW-1185">Reference proteome</keyword>
<evidence type="ECO:0000256" key="1">
    <source>
        <dbReference type="SAM" id="Phobius"/>
    </source>
</evidence>
<feature type="transmembrane region" description="Helical" evidence="1">
    <location>
        <begin position="84"/>
        <end position="105"/>
    </location>
</feature>
<evidence type="ECO:0000313" key="2">
    <source>
        <dbReference type="EMBL" id="PWK42592.1"/>
    </source>
</evidence>
<keyword evidence="1" id="KW-0812">Transmembrane</keyword>
<feature type="transmembrane region" description="Helical" evidence="1">
    <location>
        <begin position="21"/>
        <end position="46"/>
    </location>
</feature>
<dbReference type="AlphaFoldDB" id="A0A316F9U3"/>
<dbReference type="EMBL" id="QGGR01000014">
    <property type="protein sequence ID" value="PWK42592.1"/>
    <property type="molecule type" value="Genomic_DNA"/>
</dbReference>
<protein>
    <submittedName>
        <fullName evidence="2">Uncharacterized protein</fullName>
    </submittedName>
</protein>